<name>A0A1P8WMZ2_9PLAN</name>
<dbReference type="AlphaFoldDB" id="A0A1P8WMZ2"/>
<reference evidence="3 4" key="1">
    <citation type="journal article" date="2016" name="Front. Microbiol.">
        <title>Fuerstia marisgermanicae gen. nov., sp. nov., an Unusual Member of the Phylum Planctomycetes from the German Wadden Sea.</title>
        <authorList>
            <person name="Kohn T."/>
            <person name="Heuer A."/>
            <person name="Jogler M."/>
            <person name="Vollmers J."/>
            <person name="Boedeker C."/>
            <person name="Bunk B."/>
            <person name="Rast P."/>
            <person name="Borchert D."/>
            <person name="Glockner I."/>
            <person name="Freese H.M."/>
            <person name="Klenk H.P."/>
            <person name="Overmann J."/>
            <person name="Kaster A.K."/>
            <person name="Rohde M."/>
            <person name="Wiegand S."/>
            <person name="Jogler C."/>
        </authorList>
    </citation>
    <scope>NUCLEOTIDE SEQUENCE [LARGE SCALE GENOMIC DNA]</scope>
    <source>
        <strain evidence="3 4">NH11</strain>
    </source>
</reference>
<accession>A0A1P8WMZ2</accession>
<proteinExistence type="predicted"/>
<dbReference type="Proteomes" id="UP000187735">
    <property type="component" value="Chromosome"/>
</dbReference>
<dbReference type="Gene3D" id="3.40.50.880">
    <property type="match status" value="1"/>
</dbReference>
<gene>
    <name evidence="3" type="ORF">Fuma_05077</name>
</gene>
<dbReference type="InterPro" id="IPR029062">
    <property type="entry name" value="Class_I_gatase-like"/>
</dbReference>
<dbReference type="Pfam" id="PF06283">
    <property type="entry name" value="ThuA"/>
    <property type="match status" value="1"/>
</dbReference>
<feature type="chain" id="PRO_5012523848" evidence="1">
    <location>
        <begin position="27"/>
        <end position="299"/>
    </location>
</feature>
<keyword evidence="4" id="KW-1185">Reference proteome</keyword>
<evidence type="ECO:0000256" key="1">
    <source>
        <dbReference type="SAM" id="SignalP"/>
    </source>
</evidence>
<evidence type="ECO:0000259" key="2">
    <source>
        <dbReference type="Pfam" id="PF06283"/>
    </source>
</evidence>
<evidence type="ECO:0000313" key="3">
    <source>
        <dbReference type="EMBL" id="APZ95419.1"/>
    </source>
</evidence>
<feature type="signal peptide" evidence="1">
    <location>
        <begin position="1"/>
        <end position="26"/>
    </location>
</feature>
<dbReference type="SUPFAM" id="SSF52317">
    <property type="entry name" value="Class I glutamine amidotransferase-like"/>
    <property type="match status" value="1"/>
</dbReference>
<dbReference type="InterPro" id="IPR029010">
    <property type="entry name" value="ThuA-like"/>
</dbReference>
<dbReference type="RefSeq" id="WP_218922299.1">
    <property type="nucleotide sequence ID" value="NZ_CP017641.1"/>
</dbReference>
<protein>
    <submittedName>
        <fullName evidence="3">Trehalose utilization</fullName>
    </submittedName>
</protein>
<dbReference type="EMBL" id="CP017641">
    <property type="protein sequence ID" value="APZ95419.1"/>
    <property type="molecule type" value="Genomic_DNA"/>
</dbReference>
<sequence length="299" mass="32982" precursor="true">MKSQHPVRRRLVCFLVAILGMVPAVAEETHVLIVVGPSNHPPGSHEVAAGGRLMKHCLESAPDVRGVVADVVYEWPKDEKVLDRAQTVVFIGDTFPPNRMPGSDAILAKLGAMMNRGCGIVCVHYATGLRAEDVKEDGEHPLLHWMGGYFATRCPHHQSVARIYPAATIVPASSNHPVSRGWKEFTLHDEPYINNYFGKDENKLASNVTALATSMLPPEAPKKEIVSWCVQRDDGGRGFGIVMPHFYRSWKIDDLRTFIMNGIIWTAQRDVPANGVQTVLPALTEFGPESVAPKPRPKK</sequence>
<evidence type="ECO:0000313" key="4">
    <source>
        <dbReference type="Proteomes" id="UP000187735"/>
    </source>
</evidence>
<keyword evidence="1" id="KW-0732">Signal</keyword>
<feature type="domain" description="ThuA-like" evidence="2">
    <location>
        <begin position="78"/>
        <end position="266"/>
    </location>
</feature>
<organism evidence="3 4">
    <name type="scientific">Fuerstiella marisgermanici</name>
    <dbReference type="NCBI Taxonomy" id="1891926"/>
    <lineage>
        <taxon>Bacteria</taxon>
        <taxon>Pseudomonadati</taxon>
        <taxon>Planctomycetota</taxon>
        <taxon>Planctomycetia</taxon>
        <taxon>Planctomycetales</taxon>
        <taxon>Planctomycetaceae</taxon>
        <taxon>Fuerstiella</taxon>
    </lineage>
</organism>
<dbReference type="STRING" id="1891926.Fuma_05077"/>
<dbReference type="KEGG" id="fmr:Fuma_05077"/>